<dbReference type="Proteomes" id="UP000053593">
    <property type="component" value="Unassembled WGS sequence"/>
</dbReference>
<keyword evidence="2" id="KW-1185">Reference proteome</keyword>
<dbReference type="AlphaFoldDB" id="A0A0D0D191"/>
<name>A0A0D0D191_9AGAR</name>
<evidence type="ECO:0000313" key="2">
    <source>
        <dbReference type="Proteomes" id="UP000053593"/>
    </source>
</evidence>
<accession>A0A0D0D191</accession>
<proteinExistence type="predicted"/>
<reference evidence="1 2" key="1">
    <citation type="submission" date="2014-04" db="EMBL/GenBank/DDBJ databases">
        <title>Evolutionary Origins and Diversification of the Mycorrhizal Mutualists.</title>
        <authorList>
            <consortium name="DOE Joint Genome Institute"/>
            <consortium name="Mycorrhizal Genomics Consortium"/>
            <person name="Kohler A."/>
            <person name="Kuo A."/>
            <person name="Nagy L.G."/>
            <person name="Floudas D."/>
            <person name="Copeland A."/>
            <person name="Barry K.W."/>
            <person name="Cichocki N."/>
            <person name="Veneault-Fourrey C."/>
            <person name="LaButti K."/>
            <person name="Lindquist E.A."/>
            <person name="Lipzen A."/>
            <person name="Lundell T."/>
            <person name="Morin E."/>
            <person name="Murat C."/>
            <person name="Riley R."/>
            <person name="Ohm R."/>
            <person name="Sun H."/>
            <person name="Tunlid A."/>
            <person name="Henrissat B."/>
            <person name="Grigoriev I.V."/>
            <person name="Hibbett D.S."/>
            <person name="Martin F."/>
        </authorList>
    </citation>
    <scope>NUCLEOTIDE SEQUENCE [LARGE SCALE GENOMIC DNA]</scope>
    <source>
        <strain evidence="1 2">FD-317 M1</strain>
    </source>
</reference>
<gene>
    <name evidence="1" type="ORF">GYMLUDRAFT_134120</name>
</gene>
<dbReference type="OrthoDB" id="3163890at2759"/>
<feature type="non-terminal residue" evidence="1">
    <location>
        <position position="142"/>
    </location>
</feature>
<organism evidence="1 2">
    <name type="scientific">Collybiopsis luxurians FD-317 M1</name>
    <dbReference type="NCBI Taxonomy" id="944289"/>
    <lineage>
        <taxon>Eukaryota</taxon>
        <taxon>Fungi</taxon>
        <taxon>Dikarya</taxon>
        <taxon>Basidiomycota</taxon>
        <taxon>Agaricomycotina</taxon>
        <taxon>Agaricomycetes</taxon>
        <taxon>Agaricomycetidae</taxon>
        <taxon>Agaricales</taxon>
        <taxon>Marasmiineae</taxon>
        <taxon>Omphalotaceae</taxon>
        <taxon>Collybiopsis</taxon>
        <taxon>Collybiopsis luxurians</taxon>
    </lineage>
</organism>
<evidence type="ECO:0000313" key="1">
    <source>
        <dbReference type="EMBL" id="KIK62863.1"/>
    </source>
</evidence>
<dbReference type="HOGENOM" id="CLU_134543_0_0_1"/>
<feature type="non-terminal residue" evidence="1">
    <location>
        <position position="1"/>
    </location>
</feature>
<protein>
    <submittedName>
        <fullName evidence="1">Uncharacterized protein</fullName>
    </submittedName>
</protein>
<dbReference type="EMBL" id="KN834766">
    <property type="protein sequence ID" value="KIK62863.1"/>
    <property type="molecule type" value="Genomic_DNA"/>
</dbReference>
<sequence length="142" mass="16068">PPREAAEMLVAWIMDSCDSIKLNGEEHPQNEIRKGYVHAQKMRAAATFAFGRLFGKGHIPWAVSEMTGNMVGNPSVSELVSAYMVSLRRRKVQAGEEQTSARAITPEILGQLWDFNHRDENWNIRKYAPTHRTEKDSQSWGG</sequence>